<evidence type="ECO:0000256" key="1">
    <source>
        <dbReference type="SAM" id="MobiDB-lite"/>
    </source>
</evidence>
<keyword evidence="2" id="KW-0812">Transmembrane</keyword>
<keyword evidence="4" id="KW-1185">Reference proteome</keyword>
<comment type="caution">
    <text evidence="3">The sequence shown here is derived from an EMBL/GenBank/DDBJ whole genome shotgun (WGS) entry which is preliminary data.</text>
</comment>
<keyword evidence="2" id="KW-1133">Transmembrane helix</keyword>
<feature type="region of interest" description="Disordered" evidence="1">
    <location>
        <begin position="96"/>
        <end position="125"/>
    </location>
</feature>
<gene>
    <name evidence="3" type="ORF">FSP39_025292</name>
</gene>
<feature type="compositionally biased region" description="Polar residues" evidence="1">
    <location>
        <begin position="98"/>
        <end position="113"/>
    </location>
</feature>
<evidence type="ECO:0000313" key="3">
    <source>
        <dbReference type="EMBL" id="KAK3092109.1"/>
    </source>
</evidence>
<feature type="transmembrane region" description="Helical" evidence="2">
    <location>
        <begin position="46"/>
        <end position="70"/>
    </location>
</feature>
<evidence type="ECO:0000313" key="4">
    <source>
        <dbReference type="Proteomes" id="UP001186944"/>
    </source>
</evidence>
<dbReference type="AlphaFoldDB" id="A0AA89BV61"/>
<protein>
    <submittedName>
        <fullName evidence="3">Uncharacterized protein</fullName>
    </submittedName>
</protein>
<accession>A0AA89BV61</accession>
<organism evidence="3 4">
    <name type="scientific">Pinctada imbricata</name>
    <name type="common">Atlantic pearl-oyster</name>
    <name type="synonym">Pinctada martensii</name>
    <dbReference type="NCBI Taxonomy" id="66713"/>
    <lineage>
        <taxon>Eukaryota</taxon>
        <taxon>Metazoa</taxon>
        <taxon>Spiralia</taxon>
        <taxon>Lophotrochozoa</taxon>
        <taxon>Mollusca</taxon>
        <taxon>Bivalvia</taxon>
        <taxon>Autobranchia</taxon>
        <taxon>Pteriomorphia</taxon>
        <taxon>Pterioida</taxon>
        <taxon>Pterioidea</taxon>
        <taxon>Pteriidae</taxon>
        <taxon>Pinctada</taxon>
    </lineage>
</organism>
<sequence length="187" mass="20764">MKKAVSKDEYARVPLVVGDDSDLDTELFDQKQSRIGHRKAQFKNRLLLICVSACIVLLVTLIVSLFYVFLQNKSQDKTPSNISVVSSSSSQLEVGVNHVQSQHASEPKNSPSITPRPKAGPHPKTKDWERVFVDLGKWMTCSFSALWKGNRLQIPRNEAMKVSRGGEGEAIGLCLWVLARVQSNICG</sequence>
<dbReference type="EMBL" id="VSWD01000010">
    <property type="protein sequence ID" value="KAK3092109.1"/>
    <property type="molecule type" value="Genomic_DNA"/>
</dbReference>
<evidence type="ECO:0000256" key="2">
    <source>
        <dbReference type="SAM" id="Phobius"/>
    </source>
</evidence>
<proteinExistence type="predicted"/>
<keyword evidence="2" id="KW-0472">Membrane</keyword>
<dbReference type="Proteomes" id="UP001186944">
    <property type="component" value="Unassembled WGS sequence"/>
</dbReference>
<reference evidence="3" key="1">
    <citation type="submission" date="2019-08" db="EMBL/GenBank/DDBJ databases">
        <title>The improved chromosome-level genome for the pearl oyster Pinctada fucata martensii using PacBio sequencing and Hi-C.</title>
        <authorList>
            <person name="Zheng Z."/>
        </authorList>
    </citation>
    <scope>NUCLEOTIDE SEQUENCE</scope>
    <source>
        <strain evidence="3">ZZ-2019</strain>
        <tissue evidence="3">Adductor muscle</tissue>
    </source>
</reference>
<name>A0AA89BV61_PINIB</name>